<name>A0A2M6W551_9BACT</name>
<evidence type="ECO:0000313" key="2">
    <source>
        <dbReference type="EMBL" id="PIT87921.1"/>
    </source>
</evidence>
<feature type="domain" description="DAGKc" evidence="1">
    <location>
        <begin position="47"/>
        <end position="126"/>
    </location>
</feature>
<evidence type="ECO:0000259" key="1">
    <source>
        <dbReference type="PROSITE" id="PS50146"/>
    </source>
</evidence>
<sequence>MYVYLYDNFLRKKNFASTIKAIEVKLTDYGIAGKILRLNNYIDVKPIVDDEIKKGAKTIVVVGNDATFGQVLSRSATCDCLFGFLPIGPNNTIAHVLGIPVGAEACDVLSRRLKERLDIGWMNNRYFISQLVIKPALIEVIYNEQFKVGSRDKMELVVCNLQPFYWKRSKTDQNTQVVNPQDGKLEAFLRPLTKKKWWGYTYEEPSVFPFDEMEIIGQEPFAVEADGKKSKEIRLKIRLAKNKVQMVVGRSRQF</sequence>
<dbReference type="Gene3D" id="2.60.200.40">
    <property type="match status" value="1"/>
</dbReference>
<dbReference type="Pfam" id="PF00781">
    <property type="entry name" value="DAGK_cat"/>
    <property type="match status" value="1"/>
</dbReference>
<reference evidence="3" key="1">
    <citation type="submission" date="2017-09" db="EMBL/GenBank/DDBJ databases">
        <title>Depth-based differentiation of microbial function through sediment-hosted aquifers and enrichment of novel symbionts in the deep terrestrial subsurface.</title>
        <authorList>
            <person name="Probst A.J."/>
            <person name="Ladd B."/>
            <person name="Jarett J.K."/>
            <person name="Geller-Mcgrath D.E."/>
            <person name="Sieber C.M.K."/>
            <person name="Emerson J.B."/>
            <person name="Anantharaman K."/>
            <person name="Thomas B.C."/>
            <person name="Malmstrom R."/>
            <person name="Stieglmeier M."/>
            <person name="Klingl A."/>
            <person name="Woyke T."/>
            <person name="Ryan C.M."/>
            <person name="Banfield J.F."/>
        </authorList>
    </citation>
    <scope>NUCLEOTIDE SEQUENCE [LARGE SCALE GENOMIC DNA]</scope>
</reference>
<dbReference type="InterPro" id="IPR017438">
    <property type="entry name" value="ATP-NAD_kinase_N"/>
</dbReference>
<comment type="caution">
    <text evidence="2">The sequence shown here is derived from an EMBL/GenBank/DDBJ whole genome shotgun (WGS) entry which is preliminary data.</text>
</comment>
<dbReference type="InterPro" id="IPR001206">
    <property type="entry name" value="Diacylglycerol_kinase_cat_dom"/>
</dbReference>
<gene>
    <name evidence="2" type="ORF">COU31_00345</name>
</gene>
<dbReference type="GO" id="GO:0016301">
    <property type="term" value="F:kinase activity"/>
    <property type="evidence" value="ECO:0007669"/>
    <property type="project" value="InterPro"/>
</dbReference>
<organism evidence="2 3">
    <name type="scientific">Candidatus Magasanikbacteria bacterium CG10_big_fil_rev_8_21_14_0_10_40_10</name>
    <dbReference type="NCBI Taxonomy" id="1974648"/>
    <lineage>
        <taxon>Bacteria</taxon>
        <taxon>Candidatus Magasanikiibacteriota</taxon>
    </lineage>
</organism>
<dbReference type="SUPFAM" id="SSF111331">
    <property type="entry name" value="NAD kinase/diacylglycerol kinase-like"/>
    <property type="match status" value="1"/>
</dbReference>
<dbReference type="InterPro" id="IPR016064">
    <property type="entry name" value="NAD/diacylglycerol_kinase_sf"/>
</dbReference>
<dbReference type="Proteomes" id="UP000231183">
    <property type="component" value="Unassembled WGS sequence"/>
</dbReference>
<dbReference type="AlphaFoldDB" id="A0A2M6W551"/>
<protein>
    <recommendedName>
        <fullName evidence="1">DAGKc domain-containing protein</fullName>
    </recommendedName>
</protein>
<proteinExistence type="predicted"/>
<dbReference type="PROSITE" id="PS50146">
    <property type="entry name" value="DAGK"/>
    <property type="match status" value="1"/>
</dbReference>
<accession>A0A2M6W551</accession>
<dbReference type="Gene3D" id="3.40.50.10330">
    <property type="entry name" value="Probable inorganic polyphosphate/atp-NAD kinase, domain 1"/>
    <property type="match status" value="1"/>
</dbReference>
<evidence type="ECO:0000313" key="3">
    <source>
        <dbReference type="Proteomes" id="UP000231183"/>
    </source>
</evidence>
<dbReference type="EMBL" id="PFBX01000003">
    <property type="protein sequence ID" value="PIT87921.1"/>
    <property type="molecule type" value="Genomic_DNA"/>
</dbReference>